<dbReference type="PANTHER" id="PTHR43116:SF3">
    <property type="entry name" value="CLASS I PEPTIDE CHAIN RELEASE FACTOR"/>
    <property type="match status" value="1"/>
</dbReference>
<evidence type="ECO:0000256" key="5">
    <source>
        <dbReference type="NCBIfam" id="TIGR00020"/>
    </source>
</evidence>
<dbReference type="PANTHER" id="PTHR43116">
    <property type="entry name" value="PEPTIDE CHAIN RELEASE FACTOR 2"/>
    <property type="match status" value="1"/>
</dbReference>
<evidence type="ECO:0000256" key="1">
    <source>
        <dbReference type="ARBA" id="ARBA00010835"/>
    </source>
</evidence>
<evidence type="ECO:0000259" key="7">
    <source>
        <dbReference type="PROSITE" id="PS00745"/>
    </source>
</evidence>
<keyword evidence="6" id="KW-0175">Coiled coil</keyword>
<dbReference type="Gene3D" id="1.20.58.410">
    <property type="entry name" value="Release factor"/>
    <property type="match status" value="1"/>
</dbReference>
<protein>
    <recommendedName>
        <fullName evidence="4 5">Peptide chain release factor 2</fullName>
        <shortName evidence="4">RF-2</shortName>
    </recommendedName>
</protein>
<keyword evidence="3 4" id="KW-0648">Protein biosynthesis</keyword>
<comment type="similarity">
    <text evidence="1 4">Belongs to the prokaryotic/mitochondrial release factor family.</text>
</comment>
<name>A0A7C6ELU9_UNCW3</name>
<dbReference type="GO" id="GO:0016149">
    <property type="term" value="F:translation release factor activity, codon specific"/>
    <property type="evidence" value="ECO:0007669"/>
    <property type="project" value="UniProtKB-UniRule"/>
</dbReference>
<feature type="modified residue" description="N5-methylglutamine" evidence="4">
    <location>
        <position position="253"/>
    </location>
</feature>
<dbReference type="Gene3D" id="3.30.70.1660">
    <property type="match status" value="1"/>
</dbReference>
<dbReference type="InterPro" id="IPR045853">
    <property type="entry name" value="Pep_chain_release_fac_I_sf"/>
</dbReference>
<dbReference type="InterPro" id="IPR004374">
    <property type="entry name" value="PrfB"/>
</dbReference>
<evidence type="ECO:0000256" key="4">
    <source>
        <dbReference type="HAMAP-Rule" id="MF_00094"/>
    </source>
</evidence>
<dbReference type="NCBIfam" id="TIGR00020">
    <property type="entry name" value="prfB"/>
    <property type="match status" value="1"/>
</dbReference>
<evidence type="ECO:0000256" key="2">
    <source>
        <dbReference type="ARBA" id="ARBA00022481"/>
    </source>
</evidence>
<dbReference type="SMART" id="SM00937">
    <property type="entry name" value="PCRF"/>
    <property type="match status" value="1"/>
</dbReference>
<feature type="coiled-coil region" evidence="6">
    <location>
        <begin position="1"/>
        <end position="28"/>
    </location>
</feature>
<proteinExistence type="inferred from homology"/>
<feature type="domain" description="Prokaryotic-type class I peptide chain release factors" evidence="7">
    <location>
        <begin position="246"/>
        <end position="262"/>
    </location>
</feature>
<comment type="subcellular location">
    <subcellularLocation>
        <location evidence="4">Cytoplasm</location>
    </subcellularLocation>
</comment>
<keyword evidence="2 4" id="KW-0488">Methylation</keyword>
<comment type="function">
    <text evidence="4">Peptide chain release factor 2 directs the termination of translation in response to the peptide chain termination codons UGA and UAA.</text>
</comment>
<dbReference type="HAMAP" id="MF_00094">
    <property type="entry name" value="Rel_fac_2"/>
    <property type="match status" value="1"/>
</dbReference>
<dbReference type="EMBL" id="DTHJ01000008">
    <property type="protein sequence ID" value="HHS62069.1"/>
    <property type="molecule type" value="Genomic_DNA"/>
</dbReference>
<comment type="caution">
    <text evidence="8">The sequence shown here is derived from an EMBL/GenBank/DDBJ whole genome shotgun (WGS) entry which is preliminary data.</text>
</comment>
<dbReference type="PROSITE" id="PS00745">
    <property type="entry name" value="RF_PROK_I"/>
    <property type="match status" value="1"/>
</dbReference>
<dbReference type="Pfam" id="PF00472">
    <property type="entry name" value="RF-1"/>
    <property type="match status" value="1"/>
</dbReference>
<comment type="PTM">
    <text evidence="4">Methylated by PrmC. Methylation increases the termination efficiency of RF2.</text>
</comment>
<sequence length="372" mass="42886">MKKSEQLVSVTINEVKELKKKYDNLREIFDPVKLSTQLKKLQQETSQADFWNDKERAQKVMAEIDQKQHYLDALNEINNGIAFLNELLQLSDIDDETLKGANQELKSINQKIKDLEIQLLLGKEDDTKNCLLTIHPGAGGTESCDWAEMLFRMYTRYIQAKKFSYRIIDLLPGDVAGIKDATIEVKGNFAYGLLKAETGIHRLVRISPFDANQKRHTSFASVFVYPEVEEVNFEIKDDDLKIETFRAGGHGGQNVNKVSSAVRVIHIPTGITVQCQNERSQYLNKTTALKILKSRLYDYYKRLEEEKLNKLEAQKTEIAWGHQIRSYVFHPYKLVKDHRTGYETTQIEKVMDGEIDDFIYAYLSMMAKKSSQ</sequence>
<dbReference type="Gene3D" id="3.30.160.20">
    <property type="match status" value="1"/>
</dbReference>
<gene>
    <name evidence="4" type="primary">prfB</name>
    <name evidence="8" type="ORF">ENV70_00430</name>
</gene>
<dbReference type="FunFam" id="3.30.160.20:FF:000004">
    <property type="entry name" value="Peptide chain release factor 1"/>
    <property type="match status" value="1"/>
</dbReference>
<evidence type="ECO:0000256" key="3">
    <source>
        <dbReference type="ARBA" id="ARBA00022917"/>
    </source>
</evidence>
<reference evidence="8" key="1">
    <citation type="journal article" date="2020" name="mSystems">
        <title>Genome- and Community-Level Interaction Insights into Carbon Utilization and Element Cycling Functions of Hydrothermarchaeota in Hydrothermal Sediment.</title>
        <authorList>
            <person name="Zhou Z."/>
            <person name="Liu Y."/>
            <person name="Xu W."/>
            <person name="Pan J."/>
            <person name="Luo Z.H."/>
            <person name="Li M."/>
        </authorList>
    </citation>
    <scope>NUCLEOTIDE SEQUENCE [LARGE SCALE GENOMIC DNA]</scope>
    <source>
        <strain evidence="8">SpSt-783</strain>
    </source>
</reference>
<dbReference type="Pfam" id="PF03462">
    <property type="entry name" value="PCRF"/>
    <property type="match status" value="1"/>
</dbReference>
<accession>A0A7C6ELU9</accession>
<organism evidence="8">
    <name type="scientific">candidate division WOR-3 bacterium</name>
    <dbReference type="NCBI Taxonomy" id="2052148"/>
    <lineage>
        <taxon>Bacteria</taxon>
        <taxon>Bacteria division WOR-3</taxon>
    </lineage>
</organism>
<dbReference type="SUPFAM" id="SSF75620">
    <property type="entry name" value="Release factor"/>
    <property type="match status" value="1"/>
</dbReference>
<dbReference type="InterPro" id="IPR000352">
    <property type="entry name" value="Pep_chain_release_fac_I"/>
</dbReference>
<evidence type="ECO:0000313" key="8">
    <source>
        <dbReference type="EMBL" id="HHS62069.1"/>
    </source>
</evidence>
<dbReference type="GO" id="GO:0005737">
    <property type="term" value="C:cytoplasm"/>
    <property type="evidence" value="ECO:0007669"/>
    <property type="project" value="UniProtKB-SubCell"/>
</dbReference>
<dbReference type="AlphaFoldDB" id="A0A7C6ELU9"/>
<keyword evidence="4" id="KW-0963">Cytoplasm</keyword>
<evidence type="ECO:0000256" key="6">
    <source>
        <dbReference type="SAM" id="Coils"/>
    </source>
</evidence>
<dbReference type="InterPro" id="IPR005139">
    <property type="entry name" value="PCRF"/>
</dbReference>